<evidence type="ECO:0000256" key="1">
    <source>
        <dbReference type="SAM" id="MobiDB-lite"/>
    </source>
</evidence>
<dbReference type="SUPFAM" id="SSF51126">
    <property type="entry name" value="Pectin lyase-like"/>
    <property type="match status" value="1"/>
</dbReference>
<feature type="region of interest" description="Disordered" evidence="1">
    <location>
        <begin position="65"/>
        <end position="84"/>
    </location>
</feature>
<dbReference type="Proteomes" id="UP000811844">
    <property type="component" value="Unassembled WGS sequence"/>
</dbReference>
<dbReference type="GO" id="GO:0016829">
    <property type="term" value="F:lyase activity"/>
    <property type="evidence" value="ECO:0007669"/>
    <property type="project" value="UniProtKB-KW"/>
</dbReference>
<keyword evidence="3" id="KW-1185">Reference proteome</keyword>
<proteinExistence type="predicted"/>
<gene>
    <name evidence="2" type="ORF">G3R48_08030</name>
</gene>
<dbReference type="Pfam" id="PF14592">
    <property type="entry name" value="Chondroitinas_B"/>
    <property type="match status" value="1"/>
</dbReference>
<dbReference type="CDD" id="cd14251">
    <property type="entry name" value="PL-6"/>
    <property type="match status" value="1"/>
</dbReference>
<evidence type="ECO:0000313" key="3">
    <source>
        <dbReference type="Proteomes" id="UP000811844"/>
    </source>
</evidence>
<sequence>MVPISPANPIAPDIPVVPIVPAEPTEPDIPVVPIVPAEPTEPDIPVVPIVPAEPTEPDIPVVPIVPAEPTEPSEPDTPDTPEGALPPITEDLDFTATGIPLGVTTIATTNCSEVFDSISSLEKAVSTEMPAGTTLCLADGEYTDGLELKFGGQGTADNPIKIAAENAGQAKIVAGKVSISMAGDFVQLQGMVFNGVSYDSSLIQTRHGTHNLCRDCRISEVAIIDAVANNTSGILMHLYGQRNWVDHSILSGKTVKNPMISFNRWVDSSWDEDVKLAELARDIVIYKNYIANRAPADDKLYAGSSDNDYEAIRTGLSDTHHYDGNSFIIGNLFEQIQGEAEVISNKGSNNVISHNTIRNSHGSLTNRHGHSAKIEHNFILGDGHPFSGGIRLVDDSHTVTNNYIDGARYLNTTHHGGIVILGSDGAGDANNGYQQVENVHVAHNTIVDSVNSFNFDGGDKQHQPTNIYLANNLVDHAIGPVFKATDRGVPTASNIAGNIVYGQAFSSNESIAQGQTGFDFIDAGLVKHAEDGLYRPTEQSPNLDGELNYEKGDFAAVTLDMDGQQRLEITAVGADEVTDEMRTFKPLTYADVGPLSYHLEKPQPIVLETEIVNASFDDGLQHWLHSDAQVTTPAQAFSRQSSAQVNSAQGYVTQKVSLLAQHDYMLSAFVKGAYRLEVEGIEHQQSLLDDSQYQWVSMPFNSGDATEANIVLSQPDSVTLKANLIDANLGEFRTASGKSDVWKTYEDDSAGLGDVGSSGDSAFTDTGSEKSGSARVRFKKTGTNHDFTSLPGLSQVVSGLPLHTDMSYSLYYCDNKGENSLSSLHFGAREVDGTPIVDSYAHVKDLGDAPQGNVKSCFKQVTTQFNTGESASIEVFAVMEINKDGQLTDDDIYAHSQFTSNELEVRLDEFSLTYEGEPEAGMVGYFDEVRLVTRSDQDAE</sequence>
<dbReference type="Gene3D" id="2.160.20.10">
    <property type="entry name" value="Single-stranded right-handed beta-helix, Pectin lyase-like"/>
    <property type="match status" value="1"/>
</dbReference>
<dbReference type="InterPro" id="IPR011050">
    <property type="entry name" value="Pectin_lyase_fold/virulence"/>
</dbReference>
<dbReference type="Gene3D" id="2.60.120.260">
    <property type="entry name" value="Galactose-binding domain-like"/>
    <property type="match status" value="1"/>
</dbReference>
<dbReference type="EMBL" id="JAAIKR010000006">
    <property type="protein sequence ID" value="MBR9727931.1"/>
    <property type="molecule type" value="Genomic_DNA"/>
</dbReference>
<keyword evidence="2" id="KW-0456">Lyase</keyword>
<protein>
    <submittedName>
        <fullName evidence="2">Alginate lyase</fullName>
    </submittedName>
</protein>
<reference evidence="2 3" key="1">
    <citation type="submission" date="2020-02" db="EMBL/GenBank/DDBJ databases">
        <title>Shewanella WXL01 sp. nov., a marine bacterium isolated from green algae in Luhuitou Fringing Reef (Northern South China Sea).</title>
        <authorList>
            <person name="Wang X."/>
        </authorList>
    </citation>
    <scope>NUCLEOTIDE SEQUENCE [LARGE SCALE GENOMIC DNA]</scope>
    <source>
        <strain evidence="2 3">MCCC 1A01895</strain>
    </source>
</reference>
<name>A0ABS5I1M5_9GAMM</name>
<dbReference type="InterPro" id="IPR039513">
    <property type="entry name" value="PL-6"/>
</dbReference>
<evidence type="ECO:0000313" key="2">
    <source>
        <dbReference type="EMBL" id="MBR9727931.1"/>
    </source>
</evidence>
<accession>A0ABS5I1M5</accession>
<organism evidence="2 3">
    <name type="scientific">Shewanella intestini</name>
    <dbReference type="NCBI Taxonomy" id="2017544"/>
    <lineage>
        <taxon>Bacteria</taxon>
        <taxon>Pseudomonadati</taxon>
        <taxon>Pseudomonadota</taxon>
        <taxon>Gammaproteobacteria</taxon>
        <taxon>Alteromonadales</taxon>
        <taxon>Shewanellaceae</taxon>
        <taxon>Shewanella</taxon>
    </lineage>
</organism>
<dbReference type="InterPro" id="IPR012334">
    <property type="entry name" value="Pectin_lyas_fold"/>
</dbReference>
<comment type="caution">
    <text evidence="2">The sequence shown here is derived from an EMBL/GenBank/DDBJ whole genome shotgun (WGS) entry which is preliminary data.</text>
</comment>